<keyword evidence="6 7" id="KW-0472">Membrane</keyword>
<name>A0A7I7SUC2_9MYCO</name>
<dbReference type="NCBIfam" id="TIGR00833">
    <property type="entry name" value="actII"/>
    <property type="match status" value="1"/>
</dbReference>
<feature type="transmembrane region" description="Helical" evidence="7">
    <location>
        <begin position="219"/>
        <end position="240"/>
    </location>
</feature>
<feature type="transmembrane region" description="Helical" evidence="7">
    <location>
        <begin position="908"/>
        <end position="927"/>
    </location>
</feature>
<evidence type="ECO:0000259" key="8">
    <source>
        <dbReference type="Pfam" id="PF03176"/>
    </source>
</evidence>
<evidence type="ECO:0000256" key="3">
    <source>
        <dbReference type="ARBA" id="ARBA00022475"/>
    </source>
</evidence>
<dbReference type="SUPFAM" id="SSF82866">
    <property type="entry name" value="Multidrug efflux transporter AcrB transmembrane domain"/>
    <property type="match status" value="2"/>
</dbReference>
<proteinExistence type="inferred from homology"/>
<dbReference type="InterPro" id="IPR050545">
    <property type="entry name" value="Mycobact_MmpL"/>
</dbReference>
<evidence type="ECO:0000256" key="6">
    <source>
        <dbReference type="ARBA" id="ARBA00023136"/>
    </source>
</evidence>
<dbReference type="InterPro" id="IPR004707">
    <property type="entry name" value="MmpL_fam"/>
</dbReference>
<dbReference type="PANTHER" id="PTHR33406">
    <property type="entry name" value="MEMBRANE PROTEIN MJ1562-RELATED"/>
    <property type="match status" value="1"/>
</dbReference>
<dbReference type="PANTHER" id="PTHR33406:SF6">
    <property type="entry name" value="MEMBRANE PROTEIN YDGH-RELATED"/>
    <property type="match status" value="1"/>
</dbReference>
<reference evidence="9 10" key="1">
    <citation type="journal article" date="2019" name="Emerg. Microbes Infect.">
        <title>Comprehensive subspecies identification of 175 nontuberculous mycobacteria species based on 7547 genomic profiles.</title>
        <authorList>
            <person name="Matsumoto Y."/>
            <person name="Kinjo T."/>
            <person name="Motooka D."/>
            <person name="Nabeya D."/>
            <person name="Jung N."/>
            <person name="Uechi K."/>
            <person name="Horii T."/>
            <person name="Iida T."/>
            <person name="Fujita J."/>
            <person name="Nakamura S."/>
        </authorList>
    </citation>
    <scope>NUCLEOTIDE SEQUENCE [LARGE SCALE GENOMIC DNA]</scope>
    <source>
        <strain evidence="9 10">JCM 30395</strain>
    </source>
</reference>
<accession>A0A7I7SUC2</accession>
<evidence type="ECO:0000256" key="5">
    <source>
        <dbReference type="ARBA" id="ARBA00022989"/>
    </source>
</evidence>
<sequence length="959" mass="103800">MTNHQLSERPGAVARGIRRFAILIILGWLAIVAVLTTQVPSVEQVEAENSVSLNPSQAPSIKAALRMSKDFEESPDGNVATIVLEGQQPLGDEAHQYYDNLLRQLKDDPKNIQRVQDFWGDPATRDAVQSDDGKAAYVQLTLTGNAGEPAGNQAVSAIQKIVAQTPAPPGVKAYVTGPAAVIADMGNSGNRTIAIITIVSILVILVMLLFVYRSISTVILLLLVVGIGLQVARGSVAFLGHHGLLGLTTFSVNLLVSIGIAAGTDYAIFFMGRYHEARQAGEDLETAFYTTYRGVAKVVLASGLTIAGAVYCMSFTRMPAFQAMALPGAVGILAVIAVSLTLFPAVLAVASRFGLLEPKRKNTDRGWRRIGTAIVRWPGPILAASIAVALVGLLTLPAYKPDFNDQNFLPSGIPATDGIAAAKRHFPPSALQVPDIVLVEADHDLRTPADFLTLNKLAKAILAVPGVAKLQAPTRPGGTPVAHATIPFMMSMQQAGQQQFMVFQKSRMEDMKKQAEMLGETITIMQRMYELMKQMTATMHSMVEKTHEVQEITLELRDHIADFEDFFRPIRNYLYWEPHCYDIPLCWSIRGIFDTLDGVDALSDKMRDLVGNLDQLNVIMPQMIADFPEMIAIMKTMQGMMLTMHSTMSGVFGQMDDANANPTAMAKAFDAAQNDDSFYAPPEVFKDADFQRLMKTFISPDGKAVRMFISQKGDPSSEEGVARVDEIKTAAEEALKGTPLEGSAIFVTGAAALVKDTTEGSSYDLMIAVVAAICLIFIIMLIMTRSLIAALVIVGTVLLSLGASFGLSVLVWQYLLGIQLHWSVLVMAVILLLAVGSDYNLLLVSRMKEEVGAGINTGIIRAMAGTGRVVTNAGLVFAFTMASMVVSDLVSIGQVGTTIGLGLLFDTLVVRAFMTPSIAAILGRWFWWPQRVRPRPASTMLRSSGPRPLVRALLQSQQQ</sequence>
<dbReference type="GO" id="GO:0005886">
    <property type="term" value="C:plasma membrane"/>
    <property type="evidence" value="ECO:0007669"/>
    <property type="project" value="UniProtKB-SubCell"/>
</dbReference>
<keyword evidence="5 7" id="KW-1133">Transmembrane helix</keyword>
<dbReference type="FunFam" id="1.20.1640.10:FF:000018">
    <property type="entry name" value="Transmembrane transport protein MmpL10"/>
    <property type="match status" value="1"/>
</dbReference>
<feature type="domain" description="Membrane transport protein MMPL" evidence="8">
    <location>
        <begin position="53"/>
        <end position="381"/>
    </location>
</feature>
<evidence type="ECO:0000313" key="10">
    <source>
        <dbReference type="Proteomes" id="UP000466445"/>
    </source>
</evidence>
<dbReference type="AlphaFoldDB" id="A0A7I7SUC2"/>
<dbReference type="RefSeq" id="WP_163697988.1">
    <property type="nucleotide sequence ID" value="NZ_AP022595.1"/>
</dbReference>
<feature type="transmembrane region" description="Helical" evidence="7">
    <location>
        <begin position="869"/>
        <end position="896"/>
    </location>
</feature>
<keyword evidence="10" id="KW-1185">Reference proteome</keyword>
<comment type="similarity">
    <text evidence="2">Belongs to the resistance-nodulation-cell division (RND) (TC 2.A.6) family. MmpL subfamily.</text>
</comment>
<dbReference type="Gene3D" id="1.20.1640.10">
    <property type="entry name" value="Multidrug efflux transporter AcrB transmembrane domain"/>
    <property type="match status" value="2"/>
</dbReference>
<gene>
    <name evidence="9" type="ORF">MSAR_29250</name>
</gene>
<evidence type="ECO:0000256" key="4">
    <source>
        <dbReference type="ARBA" id="ARBA00022692"/>
    </source>
</evidence>
<feature type="transmembrane region" description="Helical" evidence="7">
    <location>
        <begin position="328"/>
        <end position="356"/>
    </location>
</feature>
<dbReference type="EMBL" id="AP022595">
    <property type="protein sequence ID" value="BBY59789.1"/>
    <property type="molecule type" value="Genomic_DNA"/>
</dbReference>
<dbReference type="KEGG" id="msar:MSAR_29250"/>
<dbReference type="Pfam" id="PF03176">
    <property type="entry name" value="MMPL"/>
    <property type="match status" value="2"/>
</dbReference>
<dbReference type="Proteomes" id="UP000466445">
    <property type="component" value="Chromosome"/>
</dbReference>
<evidence type="ECO:0000256" key="2">
    <source>
        <dbReference type="ARBA" id="ARBA00010157"/>
    </source>
</evidence>
<feature type="transmembrane region" description="Helical" evidence="7">
    <location>
        <begin position="820"/>
        <end position="842"/>
    </location>
</feature>
<keyword evidence="3" id="KW-1003">Cell membrane</keyword>
<feature type="transmembrane region" description="Helical" evidence="7">
    <location>
        <begin position="765"/>
        <end position="783"/>
    </location>
</feature>
<feature type="transmembrane region" description="Helical" evidence="7">
    <location>
        <begin position="295"/>
        <end position="316"/>
    </location>
</feature>
<keyword evidence="4 7" id="KW-0812">Transmembrane</keyword>
<feature type="domain" description="Membrane transport protein MMPL" evidence="8">
    <location>
        <begin position="602"/>
        <end position="938"/>
    </location>
</feature>
<feature type="transmembrane region" description="Helical" evidence="7">
    <location>
        <begin position="252"/>
        <end position="274"/>
    </location>
</feature>
<dbReference type="InterPro" id="IPR004869">
    <property type="entry name" value="MMPL_dom"/>
</dbReference>
<evidence type="ECO:0000256" key="1">
    <source>
        <dbReference type="ARBA" id="ARBA00004651"/>
    </source>
</evidence>
<evidence type="ECO:0000313" key="9">
    <source>
        <dbReference type="EMBL" id="BBY59789.1"/>
    </source>
</evidence>
<feature type="transmembrane region" description="Helical" evidence="7">
    <location>
        <begin position="377"/>
        <end position="399"/>
    </location>
</feature>
<feature type="transmembrane region" description="Helical" evidence="7">
    <location>
        <begin position="193"/>
        <end position="212"/>
    </location>
</feature>
<organism evidence="9 10">
    <name type="scientific">Mycolicibacterium sarraceniae</name>
    <dbReference type="NCBI Taxonomy" id="1534348"/>
    <lineage>
        <taxon>Bacteria</taxon>
        <taxon>Bacillati</taxon>
        <taxon>Actinomycetota</taxon>
        <taxon>Actinomycetes</taxon>
        <taxon>Mycobacteriales</taxon>
        <taxon>Mycobacteriaceae</taxon>
        <taxon>Mycolicibacterium</taxon>
    </lineage>
</organism>
<feature type="transmembrane region" description="Helical" evidence="7">
    <location>
        <begin position="790"/>
        <end position="814"/>
    </location>
</feature>
<dbReference type="FunFam" id="1.20.1640.10:FF:000020">
    <property type="entry name" value="Transmembrane transport protein MmpL10"/>
    <property type="match status" value="1"/>
</dbReference>
<evidence type="ECO:0000256" key="7">
    <source>
        <dbReference type="SAM" id="Phobius"/>
    </source>
</evidence>
<comment type="subcellular location">
    <subcellularLocation>
        <location evidence="1">Cell membrane</location>
        <topology evidence="1">Multi-pass membrane protein</topology>
    </subcellularLocation>
</comment>
<feature type="transmembrane region" description="Helical" evidence="7">
    <location>
        <begin position="20"/>
        <end position="39"/>
    </location>
</feature>
<protein>
    <submittedName>
        <fullName evidence="9">Membrane protein</fullName>
    </submittedName>
</protein>